<comment type="caution">
    <text evidence="1">The sequence shown here is derived from an EMBL/GenBank/DDBJ whole genome shotgun (WGS) entry which is preliminary data.</text>
</comment>
<evidence type="ECO:0000313" key="2">
    <source>
        <dbReference type="Proteomes" id="UP001652338"/>
    </source>
</evidence>
<reference evidence="1 2" key="1">
    <citation type="journal article" date="2021" name="ISME Commun">
        <title>Automated analysis of genomic sequences facilitates high-throughput and comprehensive description of bacteria.</title>
        <authorList>
            <person name="Hitch T.C.A."/>
        </authorList>
    </citation>
    <scope>NUCLEOTIDE SEQUENCE [LARGE SCALE GENOMIC DNA]</scope>
    <source>
        <strain evidence="1 2">Sanger_29</strain>
    </source>
</reference>
<organism evidence="1 2">
    <name type="scientific">Muricoprocola aceti</name>
    <dbReference type="NCBI Taxonomy" id="2981772"/>
    <lineage>
        <taxon>Bacteria</taxon>
        <taxon>Bacillati</taxon>
        <taxon>Bacillota</taxon>
        <taxon>Clostridia</taxon>
        <taxon>Lachnospirales</taxon>
        <taxon>Lachnospiraceae</taxon>
        <taxon>Muricoprocola</taxon>
    </lineage>
</organism>
<accession>A0ABT2SKW6</accession>
<proteinExistence type="predicted"/>
<sequence length="68" mass="8263">MEKKICCNKCGRELLQNQEEYLTIKKQWGYFSGVDQKVYRFHICEECFAKMLSEFRIPAECWEQTEML</sequence>
<protein>
    <submittedName>
        <fullName evidence="1">Uncharacterized protein</fullName>
    </submittedName>
</protein>
<evidence type="ECO:0000313" key="1">
    <source>
        <dbReference type="EMBL" id="MCU6725108.1"/>
    </source>
</evidence>
<keyword evidence="2" id="KW-1185">Reference proteome</keyword>
<name>A0ABT2SKW6_9FIRM</name>
<dbReference type="Proteomes" id="UP001652338">
    <property type="component" value="Unassembled WGS sequence"/>
</dbReference>
<dbReference type="EMBL" id="JAOQKE010000006">
    <property type="protein sequence ID" value="MCU6725108.1"/>
    <property type="molecule type" value="Genomic_DNA"/>
</dbReference>
<gene>
    <name evidence="1" type="ORF">OCV47_07065</name>
</gene>
<dbReference type="RefSeq" id="WP_262654498.1">
    <property type="nucleotide sequence ID" value="NZ_JAOQKE010000006.1"/>
</dbReference>